<comment type="caution">
    <text evidence="1">The sequence shown here is derived from an EMBL/GenBank/DDBJ whole genome shotgun (WGS) entry which is preliminary data.</text>
</comment>
<organism evidence="1 2">
    <name type="scientific">Phenylobacterium ferrooxidans</name>
    <dbReference type="NCBI Taxonomy" id="2982689"/>
    <lineage>
        <taxon>Bacteria</taxon>
        <taxon>Pseudomonadati</taxon>
        <taxon>Pseudomonadota</taxon>
        <taxon>Alphaproteobacteria</taxon>
        <taxon>Caulobacterales</taxon>
        <taxon>Caulobacteraceae</taxon>
        <taxon>Phenylobacterium</taxon>
    </lineage>
</organism>
<dbReference type="EMBL" id="JAOTJD010000005">
    <property type="protein sequence ID" value="MFD3263164.1"/>
    <property type="molecule type" value="Genomic_DNA"/>
</dbReference>
<evidence type="ECO:0000313" key="2">
    <source>
        <dbReference type="Proteomes" id="UP001598130"/>
    </source>
</evidence>
<gene>
    <name evidence="1" type="ORF">OCL97_04180</name>
</gene>
<evidence type="ECO:0000313" key="1">
    <source>
        <dbReference type="EMBL" id="MFD3263164.1"/>
    </source>
</evidence>
<proteinExistence type="predicted"/>
<name>A0ABW6CK88_9CAUL</name>
<protein>
    <submittedName>
        <fullName evidence="1">Uncharacterized protein</fullName>
    </submittedName>
</protein>
<keyword evidence="2" id="KW-1185">Reference proteome</keyword>
<sequence>MRFEPKPLWTRDHERLIRAWEQLHQAQAERGQADGWDLGGWLLRKFGVATTRRLTAAQARQARRCLHAWRAGIMGLAEWRRHPRQERRNMRRIAARRAATAYNTAGVRGADYADAIRGTALEGLGRLMPSESAR</sequence>
<dbReference type="RefSeq" id="WP_377367879.1">
    <property type="nucleotide sequence ID" value="NZ_JAOTJD010000005.1"/>
</dbReference>
<accession>A0ABW6CK88</accession>
<dbReference type="Proteomes" id="UP001598130">
    <property type="component" value="Unassembled WGS sequence"/>
</dbReference>
<reference evidence="1 2" key="1">
    <citation type="submission" date="2022-09" db="EMBL/GenBank/DDBJ databases">
        <title>New species of Phenylobacterium.</title>
        <authorList>
            <person name="Mieszkin S."/>
        </authorList>
    </citation>
    <scope>NUCLEOTIDE SEQUENCE [LARGE SCALE GENOMIC DNA]</scope>
    <source>
        <strain evidence="1 2">HK31-G</strain>
    </source>
</reference>